<keyword evidence="7" id="KW-1185">Reference proteome</keyword>
<feature type="region of interest" description="Disordered" evidence="4">
    <location>
        <begin position="819"/>
        <end position="862"/>
    </location>
</feature>
<feature type="compositionally biased region" description="Pro residues" evidence="4">
    <location>
        <begin position="290"/>
        <end position="301"/>
    </location>
</feature>
<dbReference type="SUPFAM" id="SSF47370">
    <property type="entry name" value="Bromodomain"/>
    <property type="match status" value="1"/>
</dbReference>
<organism evidence="6 7">
    <name type="scientific">Venturia nashicola</name>
    <dbReference type="NCBI Taxonomy" id="86259"/>
    <lineage>
        <taxon>Eukaryota</taxon>
        <taxon>Fungi</taxon>
        <taxon>Dikarya</taxon>
        <taxon>Ascomycota</taxon>
        <taxon>Pezizomycotina</taxon>
        <taxon>Dothideomycetes</taxon>
        <taxon>Pleosporomycetidae</taxon>
        <taxon>Venturiales</taxon>
        <taxon>Venturiaceae</taxon>
        <taxon>Venturia</taxon>
    </lineage>
</organism>
<dbReference type="PANTHER" id="PTHR15398:SF4">
    <property type="entry name" value="BROMODOMAIN-CONTAINING PROTEIN 8 ISOFORM X1"/>
    <property type="match status" value="1"/>
</dbReference>
<evidence type="ECO:0000256" key="1">
    <source>
        <dbReference type="ARBA" id="ARBA00023117"/>
    </source>
</evidence>
<sequence>MSAYTPLEALLLFQYVSNYGLSSSTVFNKVSAVLKKDQQISRSSSYDSRRLNPDALRDFFLRMLRDSKTEVDDPVGSSRKRKVPSPTTPITLDEAVQDIHLLPPLIRKLYARYREHATIEIRESERKYAKLTKELEDIESGAWDDRLQKEFDRGEWDHVIRREKVKGVEMLEPITDRIVPSATPKPAPELPRLPSNDPEQVPVTRLPEFPKEQGIEALARASKAPERTAELSQTRVLEQPKAQSPSQRLVSNFQPLQQIPSHTPSIPPKISPRPPSSQFAPPHHAQQTPRPTPLAPSPGPRPQELHRAQNRTPTSPAMLPPPLPGVSPAPLPPYPFPMSPQPPSRQLSQNPYAAGQASQPHMVPGQYSYAGPQSPYAHVPPYAPPPHGGMQLEPWAVGPQTPTAARPQPSAGHPMAQTSARPPFPSYSGAPPPMGHATPHQQPVRFSPFDIARMLKTPMTNATRRPVVSTPSKAEYGTRWTPMKLPARTSKKRKSSPTRPRTRSVSPISEPSKSPPPEAATSKPPSVGRQTVTVSGPAQEATARVNRSRRGRGGSVASSAIGSSIRGRTRSQSVASHADDVSMVDNDSVTGRAVKNEPSTPADAMDSIHPTIEGLGTPHNSFLGTRRAALQSNANKRKRGTRDDSEASDMTVQPRLDKGMVVAVRNFHKTSQTIMNDLTSHKHASLFNDPVKDKHAPGYSSIIKRPQNFNTIKKAISAGNRAVSAISSKDPSTALVGSPRDAGGSVVLPMSEELVPPKGIVNSAQLEMEVMRVFVNAVMFNPGDSDLVHDAREMFEGMERTIGDFRSVERSSGLVSASILPQPVRDSSSKPRESTGQASESVPDVEVDLDDTPAAAIARRRR</sequence>
<dbReference type="InterPro" id="IPR036427">
    <property type="entry name" value="Bromodomain-like_sf"/>
</dbReference>
<feature type="region of interest" description="Disordered" evidence="4">
    <location>
        <begin position="176"/>
        <end position="653"/>
    </location>
</feature>
<keyword evidence="1 2" id="KW-0103">Bromodomain</keyword>
<evidence type="ECO:0000259" key="5">
    <source>
        <dbReference type="PROSITE" id="PS50014"/>
    </source>
</evidence>
<feature type="compositionally biased region" description="Low complexity" evidence="4">
    <location>
        <begin position="503"/>
        <end position="512"/>
    </location>
</feature>
<dbReference type="AlphaFoldDB" id="A0A4Z1P879"/>
<evidence type="ECO:0000256" key="3">
    <source>
        <dbReference type="SAM" id="Coils"/>
    </source>
</evidence>
<feature type="compositionally biased region" description="Polar residues" evidence="4">
    <location>
        <begin position="345"/>
        <end position="359"/>
    </location>
</feature>
<comment type="caution">
    <text evidence="6">The sequence shown here is derived from an EMBL/GenBank/DDBJ whole genome shotgun (WGS) entry which is preliminary data.</text>
</comment>
<reference evidence="6 7" key="1">
    <citation type="submission" date="2019-04" db="EMBL/GenBank/DDBJ databases">
        <title>High contiguity whole genome sequence and gene annotation resource for two Venturia nashicola isolates.</title>
        <authorList>
            <person name="Prokchorchik M."/>
            <person name="Won K."/>
            <person name="Lee Y."/>
            <person name="Choi E.D."/>
            <person name="Segonzac C."/>
            <person name="Sohn K.H."/>
        </authorList>
    </citation>
    <scope>NUCLEOTIDE SEQUENCE [LARGE SCALE GENOMIC DNA]</scope>
    <source>
        <strain evidence="6 7">PRI2</strain>
    </source>
</reference>
<dbReference type="OrthoDB" id="21449at2759"/>
<feature type="compositionally biased region" description="Polar residues" evidence="4">
    <location>
        <begin position="230"/>
        <end position="263"/>
    </location>
</feature>
<keyword evidence="3" id="KW-0175">Coiled coil</keyword>
<evidence type="ECO:0000313" key="7">
    <source>
        <dbReference type="Proteomes" id="UP000298493"/>
    </source>
</evidence>
<accession>A0A4Z1P879</accession>
<protein>
    <recommendedName>
        <fullName evidence="5">Bromo domain-containing protein</fullName>
    </recommendedName>
</protein>
<feature type="domain" description="Bromo" evidence="5">
    <location>
        <begin position="679"/>
        <end position="788"/>
    </location>
</feature>
<dbReference type="Pfam" id="PF00439">
    <property type="entry name" value="Bromodomain"/>
    <property type="match status" value="1"/>
</dbReference>
<feature type="compositionally biased region" description="Pro residues" evidence="4">
    <location>
        <begin position="422"/>
        <end position="434"/>
    </location>
</feature>
<name>A0A4Z1P879_9PEZI</name>
<evidence type="ECO:0000256" key="4">
    <source>
        <dbReference type="SAM" id="MobiDB-lite"/>
    </source>
</evidence>
<dbReference type="Proteomes" id="UP000298493">
    <property type="component" value="Unassembled WGS sequence"/>
</dbReference>
<dbReference type="STRING" id="86259.A0A4Z1P879"/>
<dbReference type="GO" id="GO:0006325">
    <property type="term" value="P:chromatin organization"/>
    <property type="evidence" value="ECO:0007669"/>
    <property type="project" value="UniProtKB-ARBA"/>
</dbReference>
<evidence type="ECO:0000313" key="6">
    <source>
        <dbReference type="EMBL" id="TID24108.1"/>
    </source>
</evidence>
<feature type="compositionally biased region" description="Basic residues" evidence="4">
    <location>
        <begin position="489"/>
        <end position="502"/>
    </location>
</feature>
<dbReference type="InterPro" id="IPR001487">
    <property type="entry name" value="Bromodomain"/>
</dbReference>
<feature type="compositionally biased region" description="Low complexity" evidence="4">
    <location>
        <begin position="555"/>
        <end position="573"/>
    </location>
</feature>
<feature type="coiled-coil region" evidence="3">
    <location>
        <begin position="114"/>
        <end position="141"/>
    </location>
</feature>
<proteinExistence type="predicted"/>
<gene>
    <name evidence="6" type="ORF">E6O75_ATG02473</name>
</gene>
<dbReference type="EMBL" id="SNSC02000005">
    <property type="protein sequence ID" value="TID24108.1"/>
    <property type="molecule type" value="Genomic_DNA"/>
</dbReference>
<dbReference type="PANTHER" id="PTHR15398">
    <property type="entry name" value="BROMODOMAIN-CONTAINING PROTEIN 8"/>
    <property type="match status" value="1"/>
</dbReference>
<dbReference type="GO" id="GO:0035267">
    <property type="term" value="C:NuA4 histone acetyltransferase complex"/>
    <property type="evidence" value="ECO:0007669"/>
    <property type="project" value="TreeGrafter"/>
</dbReference>
<feature type="compositionally biased region" description="Pro residues" evidence="4">
    <location>
        <begin position="265"/>
        <end position="275"/>
    </location>
</feature>
<feature type="compositionally biased region" description="Pro residues" evidence="4">
    <location>
        <begin position="318"/>
        <end position="343"/>
    </location>
</feature>
<dbReference type="PROSITE" id="PS50014">
    <property type="entry name" value="BROMODOMAIN_2"/>
    <property type="match status" value="1"/>
</dbReference>
<evidence type="ECO:0000256" key="2">
    <source>
        <dbReference type="PROSITE-ProRule" id="PRU00035"/>
    </source>
</evidence>
<dbReference type="Gene3D" id="1.20.920.10">
    <property type="entry name" value="Bromodomain-like"/>
    <property type="match status" value="1"/>
</dbReference>